<keyword evidence="3" id="KW-1185">Reference proteome</keyword>
<dbReference type="EMBL" id="KZ679258">
    <property type="protein sequence ID" value="PTB44668.1"/>
    <property type="molecule type" value="Genomic_DNA"/>
</dbReference>
<proteinExistence type="predicted"/>
<feature type="transmembrane region" description="Helical" evidence="1">
    <location>
        <begin position="101"/>
        <end position="120"/>
    </location>
</feature>
<gene>
    <name evidence="2" type="ORF">M441DRAFT_353437</name>
</gene>
<evidence type="ECO:0000256" key="1">
    <source>
        <dbReference type="SAM" id="Phobius"/>
    </source>
</evidence>
<dbReference type="Proteomes" id="UP000240493">
    <property type="component" value="Unassembled WGS sequence"/>
</dbReference>
<reference evidence="2 3" key="1">
    <citation type="submission" date="2016-07" db="EMBL/GenBank/DDBJ databases">
        <title>Multiple horizontal gene transfer events from other fungi enriched the ability of initially mycotrophic Trichoderma (Ascomycota) to feed on dead plant biomass.</title>
        <authorList>
            <consortium name="DOE Joint Genome Institute"/>
            <person name="Aerts A."/>
            <person name="Atanasova L."/>
            <person name="Chenthamara K."/>
            <person name="Zhang J."/>
            <person name="Grujic M."/>
            <person name="Henrissat B."/>
            <person name="Kuo A."/>
            <person name="Salamov A."/>
            <person name="Lipzen A."/>
            <person name="Labutti K."/>
            <person name="Barry K."/>
            <person name="Miao Y."/>
            <person name="Rahimi M.J."/>
            <person name="Shen Q."/>
            <person name="Grigoriev I.V."/>
            <person name="Kubicek C.P."/>
            <person name="Druzhinina I.S."/>
        </authorList>
    </citation>
    <scope>NUCLEOTIDE SEQUENCE [LARGE SCALE GENOMIC DNA]</scope>
    <source>
        <strain evidence="2 3">CBS 433.97</strain>
    </source>
</reference>
<dbReference type="OrthoDB" id="10377794at2759"/>
<evidence type="ECO:0000313" key="3">
    <source>
        <dbReference type="Proteomes" id="UP000240493"/>
    </source>
</evidence>
<keyword evidence="1" id="KW-1133">Transmembrane helix</keyword>
<name>A0A2T3ZIM9_TRIA4</name>
<accession>A0A2T3ZIM9</accession>
<feature type="transmembrane region" description="Helical" evidence="1">
    <location>
        <begin position="59"/>
        <end position="80"/>
    </location>
</feature>
<organism evidence="2 3">
    <name type="scientific">Trichoderma asperellum (strain ATCC 204424 / CBS 433.97 / NBRC 101777)</name>
    <dbReference type="NCBI Taxonomy" id="1042311"/>
    <lineage>
        <taxon>Eukaryota</taxon>
        <taxon>Fungi</taxon>
        <taxon>Dikarya</taxon>
        <taxon>Ascomycota</taxon>
        <taxon>Pezizomycotina</taxon>
        <taxon>Sordariomycetes</taxon>
        <taxon>Hypocreomycetidae</taxon>
        <taxon>Hypocreales</taxon>
        <taxon>Hypocreaceae</taxon>
        <taxon>Trichoderma</taxon>
    </lineage>
</organism>
<evidence type="ECO:0000313" key="2">
    <source>
        <dbReference type="EMBL" id="PTB44668.1"/>
    </source>
</evidence>
<keyword evidence="1" id="KW-0472">Membrane</keyword>
<keyword evidence="1" id="KW-0812">Transmembrane</keyword>
<protein>
    <submittedName>
        <fullName evidence="2">Uncharacterized protein</fullName>
    </submittedName>
</protein>
<sequence length="126" mass="14331">MFTVALDMMRSIFSLLYSLVLFFQNVETNVSLMLGLPPATTFRLFPPLEQFPVNCSDNFIAGIYFTSLLVLIASMTPLFLNLQPYEGADTDAGRLTVIFRWAAGSSRVLNTLFFFIRNWLHFFGLV</sequence>
<dbReference type="AlphaFoldDB" id="A0A2T3ZIM9"/>